<keyword evidence="2" id="KW-0238">DNA-binding</keyword>
<proteinExistence type="predicted"/>
<name>A0AAU7PQE7_9FIRM</name>
<dbReference type="InterPro" id="IPR007492">
    <property type="entry name" value="LytTR_DNA-bd_dom"/>
</dbReference>
<dbReference type="Gene3D" id="2.40.50.1020">
    <property type="entry name" value="LytTr DNA-binding domain"/>
    <property type="match status" value="1"/>
</dbReference>
<dbReference type="SMART" id="SM00850">
    <property type="entry name" value="LytTR"/>
    <property type="match status" value="1"/>
</dbReference>
<dbReference type="PANTHER" id="PTHR37299:SF4">
    <property type="entry name" value="TRANSCRIPTIONAL REGULATOR"/>
    <property type="match status" value="1"/>
</dbReference>
<dbReference type="GO" id="GO:0000156">
    <property type="term" value="F:phosphorelay response regulator activity"/>
    <property type="evidence" value="ECO:0007669"/>
    <property type="project" value="InterPro"/>
</dbReference>
<gene>
    <name evidence="2" type="ORF">ABFV83_01450</name>
</gene>
<dbReference type="Pfam" id="PF04397">
    <property type="entry name" value="LytTR"/>
    <property type="match status" value="1"/>
</dbReference>
<dbReference type="InterPro" id="IPR046947">
    <property type="entry name" value="LytR-like"/>
</dbReference>
<organism evidence="2">
    <name type="scientific">Lacrimispora sp. BS-2</name>
    <dbReference type="NCBI Taxonomy" id="3151850"/>
    <lineage>
        <taxon>Bacteria</taxon>
        <taxon>Bacillati</taxon>
        <taxon>Bacillota</taxon>
        <taxon>Clostridia</taxon>
        <taxon>Lachnospirales</taxon>
        <taxon>Lachnospiraceae</taxon>
        <taxon>Lacrimispora</taxon>
    </lineage>
</organism>
<sequence length="173" mass="20368">MKIAFFINEKQMPRSEKACPGNWNCLPKVDYFPIKDGIFPTVECSVYDVIVIFPKGKTGLFQEKYSVFFNGQSYILDIRDILYLESYYRKTSVVAGSGRIRIRARLDEEEEKLPKDRFVRISRHNIINMQYVRNVKGEAVEMQNGEVLYVNGGRRKKFEKIYRDFLKNNCILL</sequence>
<dbReference type="EMBL" id="CP157940">
    <property type="protein sequence ID" value="XBS54480.1"/>
    <property type="molecule type" value="Genomic_DNA"/>
</dbReference>
<evidence type="ECO:0000259" key="1">
    <source>
        <dbReference type="PROSITE" id="PS50930"/>
    </source>
</evidence>
<evidence type="ECO:0000313" key="2">
    <source>
        <dbReference type="EMBL" id="XBS54480.1"/>
    </source>
</evidence>
<dbReference type="RefSeq" id="WP_349947173.1">
    <property type="nucleotide sequence ID" value="NZ_CP157940.1"/>
</dbReference>
<dbReference type="PROSITE" id="PS50930">
    <property type="entry name" value="HTH_LYTTR"/>
    <property type="match status" value="1"/>
</dbReference>
<dbReference type="GO" id="GO:0003677">
    <property type="term" value="F:DNA binding"/>
    <property type="evidence" value="ECO:0007669"/>
    <property type="project" value="UniProtKB-KW"/>
</dbReference>
<dbReference type="PANTHER" id="PTHR37299">
    <property type="entry name" value="TRANSCRIPTIONAL REGULATOR-RELATED"/>
    <property type="match status" value="1"/>
</dbReference>
<reference evidence="2" key="1">
    <citation type="submission" date="2024-06" db="EMBL/GenBank/DDBJ databases">
        <title>Lacrimispora cavernae sp. nov., a novel anaerobe isolated from bat guano pile inside a cave.</title>
        <authorList>
            <person name="Miller S.L."/>
            <person name="Lu N."/>
            <person name="King J."/>
            <person name="Sankaranarayanan K."/>
            <person name="Lawson P.A."/>
        </authorList>
    </citation>
    <scope>NUCLEOTIDE SEQUENCE</scope>
    <source>
        <strain evidence="2">BS-2</strain>
    </source>
</reference>
<accession>A0AAU7PQE7</accession>
<protein>
    <submittedName>
        <fullName evidence="2">LytTR family DNA-binding domain-containing protein</fullName>
    </submittedName>
</protein>
<feature type="domain" description="HTH LytTR-type" evidence="1">
    <location>
        <begin position="70"/>
        <end position="164"/>
    </location>
</feature>
<dbReference type="AlphaFoldDB" id="A0AAU7PQE7"/>